<feature type="domain" description="Sulfotransferase" evidence="3">
    <location>
        <begin position="39"/>
        <end position="302"/>
    </location>
</feature>
<proteinExistence type="inferred from homology"/>
<evidence type="ECO:0000256" key="1">
    <source>
        <dbReference type="ARBA" id="ARBA00005771"/>
    </source>
</evidence>
<sequence length="313" mass="36430">MISCCRWLGVTMILPTIEHRYQNALMDSGRWANFVPRNSDIIISTPYKSGTTWTQQICALLIFQSVKLDEPLSRKSPWLDQMVKPLEKVLDTYARQEHRRFIKTHTPLSALPYYSNATYLVCGRDPRDAFISMENHYANIDWPKFGALLAQNGDFGDPPPTLPENVNDRFKLWLNQGSFPWETDGFPFWSLFHHLQSFWRFRELPNIHFIHYADLQSDLAGEMRRIAAILDIEIVDSLWPVLVNAATFSEMKQRHQEIAPNADQGIWQDTSKFFNKGTSGQWQNVLSDDCLRLYAAAKQEKLEPSLMQWLDHH</sequence>
<protein>
    <recommendedName>
        <fullName evidence="3">Sulfotransferase domain-containing protein</fullName>
    </recommendedName>
</protein>
<dbReference type="Gene3D" id="3.40.50.300">
    <property type="entry name" value="P-loop containing nucleotide triphosphate hydrolases"/>
    <property type="match status" value="1"/>
</dbReference>
<keyword evidence="2" id="KW-0808">Transferase</keyword>
<dbReference type="InterPro" id="IPR000863">
    <property type="entry name" value="Sulfotransferase_dom"/>
</dbReference>
<reference evidence="4" key="1">
    <citation type="journal article" date="2011" name="Environ. Microbiol.">
        <title>Time-series analyses of Monterey Bay coastal microbial picoplankton using a 'genome proxy' microarray.</title>
        <authorList>
            <person name="Rich V.I."/>
            <person name="Pham V.D."/>
            <person name="Eppley J."/>
            <person name="Shi Y."/>
            <person name="DeLong E.F."/>
        </authorList>
    </citation>
    <scope>NUCLEOTIDE SEQUENCE</scope>
</reference>
<dbReference type="SUPFAM" id="SSF52540">
    <property type="entry name" value="P-loop containing nucleoside triphosphate hydrolases"/>
    <property type="match status" value="1"/>
</dbReference>
<evidence type="ECO:0000259" key="3">
    <source>
        <dbReference type="Pfam" id="PF00685"/>
    </source>
</evidence>
<evidence type="ECO:0000256" key="2">
    <source>
        <dbReference type="ARBA" id="ARBA00022679"/>
    </source>
</evidence>
<evidence type="ECO:0000313" key="4">
    <source>
        <dbReference type="EMBL" id="ADI18267.1"/>
    </source>
</evidence>
<dbReference type="PANTHER" id="PTHR11783">
    <property type="entry name" value="SULFOTRANSFERASE SULT"/>
    <property type="match status" value="1"/>
</dbReference>
<dbReference type="AlphaFoldDB" id="E0XV26"/>
<accession>E0XV26</accession>
<dbReference type="InterPro" id="IPR027417">
    <property type="entry name" value="P-loop_NTPase"/>
</dbReference>
<comment type="similarity">
    <text evidence="1">Belongs to the sulfotransferase 1 family.</text>
</comment>
<dbReference type="EMBL" id="GU474885">
    <property type="protein sequence ID" value="ADI18267.1"/>
    <property type="molecule type" value="Genomic_DNA"/>
</dbReference>
<dbReference type="GO" id="GO:0008146">
    <property type="term" value="F:sulfotransferase activity"/>
    <property type="evidence" value="ECO:0007669"/>
    <property type="project" value="InterPro"/>
</dbReference>
<dbReference type="Pfam" id="PF00685">
    <property type="entry name" value="Sulfotransfer_1"/>
    <property type="match status" value="1"/>
</dbReference>
<organism evidence="4">
    <name type="scientific">uncultured Chromatiales bacterium HF0200_41F04</name>
    <dbReference type="NCBI Taxonomy" id="710740"/>
    <lineage>
        <taxon>Bacteria</taxon>
        <taxon>Pseudomonadati</taxon>
        <taxon>Pseudomonadota</taxon>
        <taxon>Gammaproteobacteria</taxon>
        <taxon>Chromatiales</taxon>
        <taxon>environmental samples</taxon>
    </lineage>
</organism>
<name>E0XV26_9GAMM</name>